<organism evidence="2 3">
    <name type="scientific">Paramarasmius palmivorus</name>
    <dbReference type="NCBI Taxonomy" id="297713"/>
    <lineage>
        <taxon>Eukaryota</taxon>
        <taxon>Fungi</taxon>
        <taxon>Dikarya</taxon>
        <taxon>Basidiomycota</taxon>
        <taxon>Agaricomycotina</taxon>
        <taxon>Agaricomycetes</taxon>
        <taxon>Agaricomycetidae</taxon>
        <taxon>Agaricales</taxon>
        <taxon>Marasmiineae</taxon>
        <taxon>Marasmiaceae</taxon>
        <taxon>Paramarasmius</taxon>
    </lineage>
</organism>
<gene>
    <name evidence="2" type="ORF">VNI00_019193</name>
</gene>
<evidence type="ECO:0000256" key="1">
    <source>
        <dbReference type="SAM" id="MobiDB-lite"/>
    </source>
</evidence>
<feature type="compositionally biased region" description="Polar residues" evidence="1">
    <location>
        <begin position="37"/>
        <end position="50"/>
    </location>
</feature>
<sequence length="382" mass="41927">MFQAGVKSDTCLEVDSMIFLPHSTLTPPSMNLKHHSPQITEPTSPQPSALRTTNVTQKEITSLDVVPSRAENCVTDAMEGVMEATHSGEFFPVAGRPAMMPPQLSTTGPLHQQPQSVTDSDMLSNQFMQLSVANSQPPSQNMMTYRTQMANIHKHQMPGDPTPHMEGEGVGPFNGRKPGPGMMPPPQSPGTGRGMGTSGGMMSNTGMPDDMLDMEVQDILYTIPQHLVLNIKREANVENKDFTALSPEEKRRVVHIYHTLYASRAHGGPPQTVLQSQQQFPPPGPPSFNSQPTPQSQGPTPQPGMTASSSSTLLTTPLHPPPQQVTDMFSDKFMQSVANQLKDFDMSLFRPDGDINFERDFGQWFNDPGDVAGLDIKLERRW</sequence>
<proteinExistence type="predicted"/>
<keyword evidence="3" id="KW-1185">Reference proteome</keyword>
<evidence type="ECO:0000313" key="2">
    <source>
        <dbReference type="EMBL" id="KAK7015145.1"/>
    </source>
</evidence>
<protein>
    <submittedName>
        <fullName evidence="2">Uncharacterized protein</fullName>
    </submittedName>
</protein>
<feature type="region of interest" description="Disordered" evidence="1">
    <location>
        <begin position="265"/>
        <end position="323"/>
    </location>
</feature>
<feature type="compositionally biased region" description="Low complexity" evidence="1">
    <location>
        <begin position="287"/>
        <end position="317"/>
    </location>
</feature>
<accession>A0AAW0AQ75</accession>
<feature type="region of interest" description="Disordered" evidence="1">
    <location>
        <begin position="28"/>
        <end position="50"/>
    </location>
</feature>
<reference evidence="2 3" key="1">
    <citation type="submission" date="2024-01" db="EMBL/GenBank/DDBJ databases">
        <title>A draft genome for a cacao thread blight-causing isolate of Paramarasmius palmivorus.</title>
        <authorList>
            <person name="Baruah I.K."/>
            <person name="Bukari Y."/>
            <person name="Amoako-Attah I."/>
            <person name="Meinhardt L.W."/>
            <person name="Bailey B.A."/>
            <person name="Cohen S.P."/>
        </authorList>
    </citation>
    <scope>NUCLEOTIDE SEQUENCE [LARGE SCALE GENOMIC DNA]</scope>
    <source>
        <strain evidence="2 3">GH-12</strain>
    </source>
</reference>
<evidence type="ECO:0000313" key="3">
    <source>
        <dbReference type="Proteomes" id="UP001383192"/>
    </source>
</evidence>
<dbReference type="EMBL" id="JAYKXP010000330">
    <property type="protein sequence ID" value="KAK7015145.1"/>
    <property type="molecule type" value="Genomic_DNA"/>
</dbReference>
<comment type="caution">
    <text evidence="2">The sequence shown here is derived from an EMBL/GenBank/DDBJ whole genome shotgun (WGS) entry which is preliminary data.</text>
</comment>
<dbReference type="AlphaFoldDB" id="A0AAW0AQ75"/>
<dbReference type="Proteomes" id="UP001383192">
    <property type="component" value="Unassembled WGS sequence"/>
</dbReference>
<name>A0AAW0AQ75_9AGAR</name>